<name>A0A6A4GNS5_9AGAR</name>
<keyword evidence="2" id="KW-1133">Transmembrane helix</keyword>
<organism evidence="5 6">
    <name type="scientific">Gymnopus androsaceus JB14</name>
    <dbReference type="NCBI Taxonomy" id="1447944"/>
    <lineage>
        <taxon>Eukaryota</taxon>
        <taxon>Fungi</taxon>
        <taxon>Dikarya</taxon>
        <taxon>Basidiomycota</taxon>
        <taxon>Agaricomycotina</taxon>
        <taxon>Agaricomycetes</taxon>
        <taxon>Agaricomycetidae</taxon>
        <taxon>Agaricales</taxon>
        <taxon>Marasmiineae</taxon>
        <taxon>Omphalotaceae</taxon>
        <taxon>Gymnopus</taxon>
    </lineage>
</organism>
<dbReference type="Pfam" id="PF10348">
    <property type="entry name" value="DUF2427"/>
    <property type="match status" value="1"/>
</dbReference>
<dbReference type="EMBL" id="ML769832">
    <property type="protein sequence ID" value="KAE9386980.1"/>
    <property type="molecule type" value="Genomic_DNA"/>
</dbReference>
<keyword evidence="6" id="KW-1185">Reference proteome</keyword>
<feature type="compositionally biased region" description="Basic and acidic residues" evidence="1">
    <location>
        <begin position="469"/>
        <end position="478"/>
    </location>
</feature>
<dbReference type="PANTHER" id="PTHR31685:SF2">
    <property type="entry name" value="PROTEIN YTP1"/>
    <property type="match status" value="1"/>
</dbReference>
<evidence type="ECO:0000259" key="3">
    <source>
        <dbReference type="Pfam" id="PF10348"/>
    </source>
</evidence>
<dbReference type="OrthoDB" id="4137487at2759"/>
<dbReference type="InterPro" id="IPR018827">
    <property type="entry name" value="YTP1_C"/>
</dbReference>
<feature type="region of interest" description="Disordered" evidence="1">
    <location>
        <begin position="459"/>
        <end position="484"/>
    </location>
</feature>
<feature type="transmembrane region" description="Helical" evidence="2">
    <location>
        <begin position="36"/>
        <end position="60"/>
    </location>
</feature>
<keyword evidence="2" id="KW-0472">Membrane</keyword>
<feature type="transmembrane region" description="Helical" evidence="2">
    <location>
        <begin position="172"/>
        <end position="195"/>
    </location>
</feature>
<accession>A0A6A4GNS5</accession>
<dbReference type="Gene3D" id="1.20.120.1770">
    <property type="match status" value="1"/>
</dbReference>
<dbReference type="Pfam" id="PF10355">
    <property type="entry name" value="Ytp1"/>
    <property type="match status" value="1"/>
</dbReference>
<feature type="transmembrane region" description="Helical" evidence="2">
    <location>
        <begin position="363"/>
        <end position="380"/>
    </location>
</feature>
<dbReference type="CDD" id="cd08760">
    <property type="entry name" value="Cyt_b561_FRRS1_like"/>
    <property type="match status" value="1"/>
</dbReference>
<keyword evidence="2" id="KW-0812">Transmembrane</keyword>
<dbReference type="InterPro" id="IPR018825">
    <property type="entry name" value="DUF2427"/>
</dbReference>
<feature type="transmembrane region" description="Helical" evidence="2">
    <location>
        <begin position="98"/>
        <end position="120"/>
    </location>
</feature>
<feature type="transmembrane region" description="Helical" evidence="2">
    <location>
        <begin position="132"/>
        <end position="152"/>
    </location>
</feature>
<evidence type="ECO:0000256" key="2">
    <source>
        <dbReference type="SAM" id="Phobius"/>
    </source>
</evidence>
<evidence type="ECO:0000259" key="4">
    <source>
        <dbReference type="Pfam" id="PF10355"/>
    </source>
</evidence>
<sequence>MPALVRACKEFGLVAFILAFDELTEENASKPVDSILWIHIFLQGLLWGILFPVGMVLGIAKGRWGRWHVPLQSTGIVLTIGGYILGHSHKGRAFPASVHGTMANILIVPILTQLILGIYLKLHINEKTLRPWAVLLHGIVGKSYPVLGWTQMLFGAITFRGYCRGGHLGQCLAHYIMGSGFIAYATIMAILLLVGEAWVRRSGKSPEWWDSWVIMLWVINTFTEHRGSTWSVKDMQHTILGVLWWAGGSLGIFLSRKNQRTVVPAIIIILTGWAMSEHAQELMISTRVHAVFGYTLAMAGVTRIIEICFFVPTFASSSSVIHDDSNSEHTLADSLPSPREPCAPTMDTAAREARDEKKAAGMVFRHLPPFLLVSAGILFMSATDEELDYVHDNEMDHVTYILIMFTISFILYLVIVSLINIYAISGHNATSSSPSRAHHSSIELRTPISANPTKWYARVPSRSQTAESRNAEEQHILGEDEEEF</sequence>
<feature type="transmembrane region" description="Helical" evidence="2">
    <location>
        <begin position="400"/>
        <end position="423"/>
    </location>
</feature>
<evidence type="ECO:0000256" key="1">
    <source>
        <dbReference type="SAM" id="MobiDB-lite"/>
    </source>
</evidence>
<proteinExistence type="predicted"/>
<reference evidence="5" key="1">
    <citation type="journal article" date="2019" name="Environ. Microbiol.">
        <title>Fungal ecological strategies reflected in gene transcription - a case study of two litter decomposers.</title>
        <authorList>
            <person name="Barbi F."/>
            <person name="Kohler A."/>
            <person name="Barry K."/>
            <person name="Baskaran P."/>
            <person name="Daum C."/>
            <person name="Fauchery L."/>
            <person name="Ihrmark K."/>
            <person name="Kuo A."/>
            <person name="LaButti K."/>
            <person name="Lipzen A."/>
            <person name="Morin E."/>
            <person name="Grigoriev I.V."/>
            <person name="Henrissat B."/>
            <person name="Lindahl B."/>
            <person name="Martin F."/>
        </authorList>
    </citation>
    <scope>NUCLEOTIDE SEQUENCE</scope>
    <source>
        <strain evidence="5">JB14</strain>
    </source>
</reference>
<feature type="transmembrane region" description="Helical" evidence="2">
    <location>
        <begin position="67"/>
        <end position="86"/>
    </location>
</feature>
<evidence type="ECO:0000313" key="5">
    <source>
        <dbReference type="EMBL" id="KAE9386980.1"/>
    </source>
</evidence>
<feature type="domain" description="DUF2427" evidence="3">
    <location>
        <begin position="22"/>
        <end position="123"/>
    </location>
</feature>
<feature type="domain" description="Protein YTP1-like C-terminal" evidence="4">
    <location>
        <begin position="148"/>
        <end position="422"/>
    </location>
</feature>
<evidence type="ECO:0008006" key="7">
    <source>
        <dbReference type="Google" id="ProtNLM"/>
    </source>
</evidence>
<dbReference type="PANTHER" id="PTHR31685">
    <property type="entry name" value="INTEGRAL MEMBRANE PROTEIN (AFU_ORTHOLOGUE AFUA_6G12730)-RELATED"/>
    <property type="match status" value="1"/>
</dbReference>
<protein>
    <recommendedName>
        <fullName evidence="7">Protein YTP1-like C-terminal domain-containing protein</fullName>
    </recommendedName>
</protein>
<dbReference type="Proteomes" id="UP000799118">
    <property type="component" value="Unassembled WGS sequence"/>
</dbReference>
<dbReference type="AlphaFoldDB" id="A0A6A4GNS5"/>
<evidence type="ECO:0000313" key="6">
    <source>
        <dbReference type="Proteomes" id="UP000799118"/>
    </source>
</evidence>
<gene>
    <name evidence="5" type="ORF">BT96DRAFT_927817</name>
</gene>